<dbReference type="InterPro" id="IPR058163">
    <property type="entry name" value="LysR-type_TF_proteobact-type"/>
</dbReference>
<feature type="domain" description="HTH lysR-type" evidence="8">
    <location>
        <begin position="16"/>
        <end position="67"/>
    </location>
</feature>
<evidence type="ECO:0000256" key="4">
    <source>
        <dbReference type="ARBA" id="ARBA00023163"/>
    </source>
</evidence>
<dbReference type="KEGG" id="rjg:CCGE525_02205"/>
<accession>A0A387FSH4</accession>
<dbReference type="OrthoDB" id="9813056at2"/>
<dbReference type="GO" id="GO:0006351">
    <property type="term" value="P:DNA-templated transcription"/>
    <property type="evidence" value="ECO:0007669"/>
    <property type="project" value="TreeGrafter"/>
</dbReference>
<reference evidence="9 10" key="1">
    <citation type="submission" date="2018-10" db="EMBL/GenBank/DDBJ databases">
        <title>Rhizobium etli, R. leguminosarum and a new Rhizobium genospecies from Phaseolus dumosus.</title>
        <authorList>
            <person name="Ramirez-Puebla S.T."/>
            <person name="Rogel-Hernandez M.A."/>
            <person name="Guerrero G."/>
            <person name="Ormeno-Orrillo E."/>
            <person name="Martinez-Romero J.C."/>
            <person name="Negrete-Yankelevich S."/>
            <person name="Martinez-Romero E."/>
        </authorList>
    </citation>
    <scope>NUCLEOTIDE SEQUENCE [LARGE SCALE GENOMIC DNA]</scope>
    <source>
        <strain evidence="9 10">CCGE525</strain>
    </source>
</reference>
<organism evidence="9 10">
    <name type="scientific">Rhizobium jaguaris</name>
    <dbReference type="NCBI Taxonomy" id="1312183"/>
    <lineage>
        <taxon>Bacteria</taxon>
        <taxon>Pseudomonadati</taxon>
        <taxon>Pseudomonadota</taxon>
        <taxon>Alphaproteobacteria</taxon>
        <taxon>Hyphomicrobiales</taxon>
        <taxon>Rhizobiaceae</taxon>
        <taxon>Rhizobium/Agrobacterium group</taxon>
        <taxon>Rhizobium</taxon>
    </lineage>
</organism>
<dbReference type="GO" id="GO:0003700">
    <property type="term" value="F:DNA-binding transcription factor activity"/>
    <property type="evidence" value="ECO:0007669"/>
    <property type="project" value="InterPro"/>
</dbReference>
<gene>
    <name evidence="9" type="ORF">CCGE525_02205</name>
</gene>
<dbReference type="SUPFAM" id="SSF46785">
    <property type="entry name" value="Winged helix' DNA-binding domain"/>
    <property type="match status" value="1"/>
</dbReference>
<keyword evidence="3" id="KW-0238">DNA-binding</keyword>
<evidence type="ECO:0000256" key="5">
    <source>
        <dbReference type="ARBA" id="ARBA00054626"/>
    </source>
</evidence>
<comment type="function">
    <text evidence="5">Transcriptional regulator of the ttuABCDE tartrate utilization operon.</text>
</comment>
<keyword evidence="10" id="KW-1185">Reference proteome</keyword>
<evidence type="ECO:0000256" key="7">
    <source>
        <dbReference type="ARBA" id="ARBA00083243"/>
    </source>
</evidence>
<dbReference type="PANTHER" id="PTHR30537">
    <property type="entry name" value="HTH-TYPE TRANSCRIPTIONAL REGULATOR"/>
    <property type="match status" value="1"/>
</dbReference>
<keyword evidence="4" id="KW-0804">Transcription</keyword>
<sequence length="324" mass="34854">MKQNFTVRRGALDGVEAFLSVAEHRSFRRAAAELGVTPSAISQVVRALEARVGAALFLRTTRSVGLTEAGERFLSRAKPAFEELVAASEVAGQLGERPAGLLRLAVPRSVVPILLEPLIASFCEAYPAIEVEIAVSEKLVDLAAEGFDAGVRMGEFIAADMVAVRLTPPFPFVVVGSPDYLSRRKRPERIDDLRDHACLRMRRSNGSVAPWSFVDGGKAVEAIVSGPLIAHDYPTVLGAAIQGAGLAQVPGPLAEAAVADGRLQALLTSFAVTTPGVFLYHPGKRQVLPKLRAFIEHVRYRSNGVPGIKATQRRLRERPDANHS</sequence>
<dbReference type="Proteomes" id="UP000282195">
    <property type="component" value="Chromosome"/>
</dbReference>
<dbReference type="PANTHER" id="PTHR30537:SF1">
    <property type="entry name" value="HTH-TYPE TRANSCRIPTIONAL REGULATOR PGRR"/>
    <property type="match status" value="1"/>
</dbReference>
<name>A0A387FSH4_9HYPH</name>
<comment type="similarity">
    <text evidence="1">Belongs to the LysR transcriptional regulatory family.</text>
</comment>
<dbReference type="Gene3D" id="1.10.10.10">
    <property type="entry name" value="Winged helix-like DNA-binding domain superfamily/Winged helix DNA-binding domain"/>
    <property type="match status" value="1"/>
</dbReference>
<dbReference type="RefSeq" id="WP_120702851.1">
    <property type="nucleotide sequence ID" value="NZ_CP032694.1"/>
</dbReference>
<dbReference type="InterPro" id="IPR005119">
    <property type="entry name" value="LysR_subst-bd"/>
</dbReference>
<dbReference type="InterPro" id="IPR000847">
    <property type="entry name" value="LysR_HTH_N"/>
</dbReference>
<dbReference type="InterPro" id="IPR036390">
    <property type="entry name" value="WH_DNA-bd_sf"/>
</dbReference>
<dbReference type="FunFam" id="1.10.10.10:FF:000001">
    <property type="entry name" value="LysR family transcriptional regulator"/>
    <property type="match status" value="1"/>
</dbReference>
<dbReference type="EMBL" id="CP032694">
    <property type="protein sequence ID" value="AYG57756.1"/>
    <property type="molecule type" value="Genomic_DNA"/>
</dbReference>
<keyword evidence="2" id="KW-0805">Transcription regulation</keyword>
<dbReference type="PROSITE" id="PS50931">
    <property type="entry name" value="HTH_LYSR"/>
    <property type="match status" value="1"/>
</dbReference>
<dbReference type="AlphaFoldDB" id="A0A387FSH4"/>
<evidence type="ECO:0000256" key="6">
    <source>
        <dbReference type="ARBA" id="ARBA00067332"/>
    </source>
</evidence>
<dbReference type="InterPro" id="IPR036388">
    <property type="entry name" value="WH-like_DNA-bd_sf"/>
</dbReference>
<proteinExistence type="inferred from homology"/>
<evidence type="ECO:0000256" key="2">
    <source>
        <dbReference type="ARBA" id="ARBA00023015"/>
    </source>
</evidence>
<evidence type="ECO:0000313" key="9">
    <source>
        <dbReference type="EMBL" id="AYG57756.1"/>
    </source>
</evidence>
<evidence type="ECO:0000313" key="10">
    <source>
        <dbReference type="Proteomes" id="UP000282195"/>
    </source>
</evidence>
<evidence type="ECO:0000256" key="3">
    <source>
        <dbReference type="ARBA" id="ARBA00023125"/>
    </source>
</evidence>
<evidence type="ECO:0000259" key="8">
    <source>
        <dbReference type="PROSITE" id="PS50931"/>
    </source>
</evidence>
<protein>
    <recommendedName>
        <fullName evidence="6">HTH-type transcriptional regulator TtuA</fullName>
    </recommendedName>
    <alternativeName>
        <fullName evidence="7">Tartrate utilization transcriptional regulator</fullName>
    </alternativeName>
</protein>
<dbReference type="Pfam" id="PF03466">
    <property type="entry name" value="LysR_substrate"/>
    <property type="match status" value="1"/>
</dbReference>
<dbReference type="GO" id="GO:0043565">
    <property type="term" value="F:sequence-specific DNA binding"/>
    <property type="evidence" value="ECO:0007669"/>
    <property type="project" value="TreeGrafter"/>
</dbReference>
<dbReference type="SUPFAM" id="SSF53850">
    <property type="entry name" value="Periplasmic binding protein-like II"/>
    <property type="match status" value="1"/>
</dbReference>
<dbReference type="Gene3D" id="3.40.190.290">
    <property type="match status" value="1"/>
</dbReference>
<evidence type="ECO:0000256" key="1">
    <source>
        <dbReference type="ARBA" id="ARBA00009437"/>
    </source>
</evidence>
<dbReference type="Pfam" id="PF00126">
    <property type="entry name" value="HTH_1"/>
    <property type="match status" value="1"/>
</dbReference>